<comment type="caution">
    <text evidence="2">The sequence shown here is derived from an EMBL/GenBank/DDBJ whole genome shotgun (WGS) entry which is preliminary data.</text>
</comment>
<proteinExistence type="predicted"/>
<feature type="domain" description="DUF2019" evidence="1">
    <location>
        <begin position="12"/>
        <end position="92"/>
    </location>
</feature>
<reference evidence="2 3" key="1">
    <citation type="submission" date="2020-01" db="EMBL/GenBank/DDBJ databases">
        <title>The draft genome sequence of Corallococcus exiguus DSM 14696.</title>
        <authorList>
            <person name="Zhang X."/>
            <person name="Zhu H."/>
        </authorList>
    </citation>
    <scope>NUCLEOTIDE SEQUENCE [LARGE SCALE GENOMIC DNA]</scope>
    <source>
        <strain evidence="2 3">DSM 14696</strain>
    </source>
</reference>
<organism evidence="2 3">
    <name type="scientific">Corallococcus exiguus</name>
    <dbReference type="NCBI Taxonomy" id="83462"/>
    <lineage>
        <taxon>Bacteria</taxon>
        <taxon>Pseudomonadati</taxon>
        <taxon>Myxococcota</taxon>
        <taxon>Myxococcia</taxon>
        <taxon>Myxococcales</taxon>
        <taxon>Cystobacterineae</taxon>
        <taxon>Myxococcaceae</taxon>
        <taxon>Corallococcus</taxon>
    </lineage>
</organism>
<dbReference type="InterPro" id="IPR016024">
    <property type="entry name" value="ARM-type_fold"/>
</dbReference>
<gene>
    <name evidence="2" type="ORF">GTZ93_28420</name>
</gene>
<dbReference type="Gene3D" id="1.25.40.70">
    <property type="entry name" value="Phosphatidylinositol 3-kinase, accessory domain (PIK)"/>
    <property type="match status" value="1"/>
</dbReference>
<evidence type="ECO:0000259" key="1">
    <source>
        <dbReference type="Pfam" id="PF09450"/>
    </source>
</evidence>
<dbReference type="InterPro" id="IPR018568">
    <property type="entry name" value="DUF2019"/>
</dbReference>
<protein>
    <submittedName>
        <fullName evidence="2">DUF2019 domain-containing protein</fullName>
    </submittedName>
</protein>
<evidence type="ECO:0000313" key="3">
    <source>
        <dbReference type="Proteomes" id="UP000537825"/>
    </source>
</evidence>
<dbReference type="SUPFAM" id="SSF48371">
    <property type="entry name" value="ARM repeat"/>
    <property type="match status" value="1"/>
</dbReference>
<dbReference type="Pfam" id="PF09450">
    <property type="entry name" value="DUF2019"/>
    <property type="match status" value="1"/>
</dbReference>
<evidence type="ECO:0000313" key="2">
    <source>
        <dbReference type="EMBL" id="NBC43738.1"/>
    </source>
</evidence>
<dbReference type="AlphaFoldDB" id="A0A7X5BW00"/>
<dbReference type="Proteomes" id="UP000537825">
    <property type="component" value="Unassembled WGS sequence"/>
</dbReference>
<accession>A0A7X5BW00</accession>
<name>A0A7X5BW00_9BACT</name>
<dbReference type="EMBL" id="JAAAPK010000008">
    <property type="protein sequence ID" value="NBC43738.1"/>
    <property type="molecule type" value="Genomic_DNA"/>
</dbReference>
<keyword evidence="3" id="KW-1185">Reference proteome</keyword>
<dbReference type="InterPro" id="IPR042236">
    <property type="entry name" value="PI3K_accessory_sf"/>
</dbReference>
<sequence>MSTRRLQKASIDELVQWYAESSVAYGHALDVSDSRSANRASDKIVGAYRELRSRGAASQLLPLLKSDNETVRTHVAAHALEFAPEHGEPVLLWIAKRPGFNGLHAEYVLKAWREGTLKFP</sequence>